<keyword evidence="2" id="KW-0479">Metal-binding</keyword>
<evidence type="ECO:0000313" key="10">
    <source>
        <dbReference type="Proteomes" id="UP001150941"/>
    </source>
</evidence>
<dbReference type="GO" id="GO:0001228">
    <property type="term" value="F:DNA-binding transcription activator activity, RNA polymerase II-specific"/>
    <property type="evidence" value="ECO:0007669"/>
    <property type="project" value="TreeGrafter"/>
</dbReference>
<keyword evidence="4 7" id="KW-0863">Zinc-finger</keyword>
<dbReference type="GO" id="GO:0000978">
    <property type="term" value="F:RNA polymerase II cis-regulatory region sequence-specific DNA binding"/>
    <property type="evidence" value="ECO:0007669"/>
    <property type="project" value="TreeGrafter"/>
</dbReference>
<name>A0A9W9PHE9_9EURO</name>
<dbReference type="AlphaFoldDB" id="A0A9W9PHE9"/>
<dbReference type="GO" id="GO:0005634">
    <property type="term" value="C:nucleus"/>
    <property type="evidence" value="ECO:0007669"/>
    <property type="project" value="UniProtKB-SubCell"/>
</dbReference>
<keyword evidence="6" id="KW-0539">Nucleus</keyword>
<dbReference type="PROSITE" id="PS50157">
    <property type="entry name" value="ZINC_FINGER_C2H2_2"/>
    <property type="match status" value="2"/>
</dbReference>
<organism evidence="9 10">
    <name type="scientific">Penicillium chermesinum</name>
    <dbReference type="NCBI Taxonomy" id="63820"/>
    <lineage>
        <taxon>Eukaryota</taxon>
        <taxon>Fungi</taxon>
        <taxon>Dikarya</taxon>
        <taxon>Ascomycota</taxon>
        <taxon>Pezizomycotina</taxon>
        <taxon>Eurotiomycetes</taxon>
        <taxon>Eurotiomycetidae</taxon>
        <taxon>Eurotiales</taxon>
        <taxon>Aspergillaceae</taxon>
        <taxon>Penicillium</taxon>
    </lineage>
</organism>
<evidence type="ECO:0000256" key="4">
    <source>
        <dbReference type="ARBA" id="ARBA00022771"/>
    </source>
</evidence>
<dbReference type="Gene3D" id="3.30.160.60">
    <property type="entry name" value="Classic Zinc Finger"/>
    <property type="match status" value="2"/>
</dbReference>
<dbReference type="PANTHER" id="PTHR24376">
    <property type="entry name" value="ZINC FINGER PROTEIN"/>
    <property type="match status" value="1"/>
</dbReference>
<keyword evidence="10" id="KW-1185">Reference proteome</keyword>
<dbReference type="InterPro" id="IPR036236">
    <property type="entry name" value="Znf_C2H2_sf"/>
</dbReference>
<feature type="domain" description="C2H2-type" evidence="8">
    <location>
        <begin position="72"/>
        <end position="97"/>
    </location>
</feature>
<comment type="caution">
    <text evidence="9">The sequence shown here is derived from an EMBL/GenBank/DDBJ whole genome shotgun (WGS) entry which is preliminary data.</text>
</comment>
<evidence type="ECO:0000256" key="1">
    <source>
        <dbReference type="ARBA" id="ARBA00004123"/>
    </source>
</evidence>
<keyword evidence="3" id="KW-0677">Repeat</keyword>
<reference evidence="9" key="2">
    <citation type="journal article" date="2023" name="IMA Fungus">
        <title>Comparative genomic study of the Penicillium genus elucidates a diverse pangenome and 15 lateral gene transfer events.</title>
        <authorList>
            <person name="Petersen C."/>
            <person name="Sorensen T."/>
            <person name="Nielsen M.R."/>
            <person name="Sondergaard T.E."/>
            <person name="Sorensen J.L."/>
            <person name="Fitzpatrick D.A."/>
            <person name="Frisvad J.C."/>
            <person name="Nielsen K.L."/>
        </authorList>
    </citation>
    <scope>NUCLEOTIDE SEQUENCE</scope>
    <source>
        <strain evidence="9">IBT 19713</strain>
    </source>
</reference>
<feature type="domain" description="C2H2-type" evidence="8">
    <location>
        <begin position="45"/>
        <end position="70"/>
    </location>
</feature>
<dbReference type="GO" id="GO:0008270">
    <property type="term" value="F:zinc ion binding"/>
    <property type="evidence" value="ECO:0007669"/>
    <property type="project" value="UniProtKB-KW"/>
</dbReference>
<proteinExistence type="predicted"/>
<evidence type="ECO:0000256" key="5">
    <source>
        <dbReference type="ARBA" id="ARBA00022833"/>
    </source>
</evidence>
<accession>A0A9W9PHE9</accession>
<keyword evidence="5" id="KW-0862">Zinc</keyword>
<evidence type="ECO:0000256" key="2">
    <source>
        <dbReference type="ARBA" id="ARBA00022723"/>
    </source>
</evidence>
<dbReference type="InterPro" id="IPR013087">
    <property type="entry name" value="Znf_C2H2_type"/>
</dbReference>
<dbReference type="Proteomes" id="UP001150941">
    <property type="component" value="Unassembled WGS sequence"/>
</dbReference>
<evidence type="ECO:0000256" key="7">
    <source>
        <dbReference type="PROSITE-ProRule" id="PRU00042"/>
    </source>
</evidence>
<dbReference type="SMART" id="SM00355">
    <property type="entry name" value="ZnF_C2H2"/>
    <property type="match status" value="8"/>
</dbReference>
<dbReference type="SUPFAM" id="SSF57667">
    <property type="entry name" value="beta-beta-alpha zinc fingers"/>
    <property type="match status" value="1"/>
</dbReference>
<dbReference type="PANTHER" id="PTHR24376:SF235">
    <property type="entry name" value="C2H2-TYPE DOMAIN-CONTAINING PROTEIN"/>
    <property type="match status" value="1"/>
</dbReference>
<reference evidence="9" key="1">
    <citation type="submission" date="2022-11" db="EMBL/GenBank/DDBJ databases">
        <authorList>
            <person name="Petersen C."/>
        </authorList>
    </citation>
    <scope>NUCLEOTIDE SEQUENCE</scope>
    <source>
        <strain evidence="9">IBT 19713</strain>
    </source>
</reference>
<evidence type="ECO:0000256" key="3">
    <source>
        <dbReference type="ARBA" id="ARBA00022737"/>
    </source>
</evidence>
<dbReference type="EMBL" id="JAPQKS010000002">
    <property type="protein sequence ID" value="KAJ5246901.1"/>
    <property type="molecule type" value="Genomic_DNA"/>
</dbReference>
<comment type="subcellular location">
    <subcellularLocation>
        <location evidence="1">Nucleus</location>
    </subcellularLocation>
</comment>
<evidence type="ECO:0000259" key="8">
    <source>
        <dbReference type="PROSITE" id="PS50157"/>
    </source>
</evidence>
<evidence type="ECO:0000256" key="6">
    <source>
        <dbReference type="ARBA" id="ARBA00023242"/>
    </source>
</evidence>
<evidence type="ECO:0000313" key="9">
    <source>
        <dbReference type="EMBL" id="KAJ5246901.1"/>
    </source>
</evidence>
<sequence>MENHQGIWGGYVDVVRGLYWCRICAKFFDSKAKAREHCRSTTKHVWCDECERIFVSAESLEDHRRHAIVHQHICKDCQRAFPSTQALRQHYEYSSAHHICFYCDNWPDFHAVSSLDDHLLKVHFYCFDCGTTRASQYALNEHAVAEHHGCEICFKTFWSDGARKVNQHMKTHDERVYRCKTCHTRAFTNFSHLLLHLERSLCGPYNRVKLMSLELPSRRDFYDARKIQPWCCKNCNRSFESPSALFAHSNDSQVCKNLLEEGQCLAVLKAHLMRHFVTQSGPPRANQSR</sequence>
<dbReference type="GeneID" id="83198484"/>
<protein>
    <recommendedName>
        <fullName evidence="8">C2H2-type domain-containing protein</fullName>
    </recommendedName>
</protein>
<dbReference type="OrthoDB" id="6105938at2759"/>
<dbReference type="RefSeq" id="XP_058334322.1">
    <property type="nucleotide sequence ID" value="XM_058471181.1"/>
</dbReference>
<gene>
    <name evidence="9" type="ORF">N7468_001884</name>
</gene>